<dbReference type="KEGG" id="ppha:BVH74_17330"/>
<dbReference type="EMBL" id="CP020100">
    <property type="protein sequence ID" value="AQZ96876.1"/>
    <property type="molecule type" value="Genomic_DNA"/>
</dbReference>
<dbReference type="STRING" id="1931241.BVH74_17330"/>
<accession>A0A1V0BAB2</accession>
<keyword evidence="1" id="KW-0812">Transmembrane</keyword>
<evidence type="ECO:0000256" key="1">
    <source>
        <dbReference type="SAM" id="Phobius"/>
    </source>
</evidence>
<feature type="transmembrane region" description="Helical" evidence="1">
    <location>
        <begin position="142"/>
        <end position="171"/>
    </location>
</feature>
<feature type="transmembrane region" description="Helical" evidence="1">
    <location>
        <begin position="12"/>
        <end position="35"/>
    </location>
</feature>
<protein>
    <submittedName>
        <fullName evidence="2">DUF368 domain-containing protein</fullName>
    </submittedName>
</protein>
<feature type="transmembrane region" description="Helical" evidence="1">
    <location>
        <begin position="268"/>
        <end position="290"/>
    </location>
</feature>
<dbReference type="AlphaFoldDB" id="A0A1V0BAB2"/>
<dbReference type="Proteomes" id="UP000243488">
    <property type="component" value="Chromosome"/>
</dbReference>
<feature type="transmembrane region" description="Helical" evidence="1">
    <location>
        <begin position="87"/>
        <end position="104"/>
    </location>
</feature>
<keyword evidence="1" id="KW-0472">Membrane</keyword>
<dbReference type="InterPro" id="IPR007163">
    <property type="entry name" value="VCA0040-like"/>
</dbReference>
<name>A0A1V0BAB2_9GAMM</name>
<gene>
    <name evidence="2" type="ORF">BVH74_17330</name>
</gene>
<dbReference type="PANTHER" id="PTHR37308">
    <property type="entry name" value="INTEGRAL MEMBRANE PROTEIN"/>
    <property type="match status" value="1"/>
</dbReference>
<evidence type="ECO:0000313" key="2">
    <source>
        <dbReference type="EMBL" id="AQZ96876.1"/>
    </source>
</evidence>
<evidence type="ECO:0000313" key="3">
    <source>
        <dbReference type="Proteomes" id="UP000243488"/>
    </source>
</evidence>
<dbReference type="Pfam" id="PF04018">
    <property type="entry name" value="VCA0040-like"/>
    <property type="match status" value="1"/>
</dbReference>
<reference evidence="2 3" key="1">
    <citation type="submission" date="2017-03" db="EMBL/GenBank/DDBJ databases">
        <title>Complete genome sequence of the novel DNRA strain Pseudomonas sp. S-6-2 isolated from Chinese polluted river sediment. Journal of Biotechnology.</title>
        <authorList>
            <person name="Li J."/>
            <person name="Xiang F."/>
            <person name="Wang L."/>
            <person name="Xi L."/>
            <person name="Liu J."/>
        </authorList>
    </citation>
    <scope>NUCLEOTIDE SEQUENCE [LARGE SCALE GENOMIC DNA]</scope>
    <source>
        <strain evidence="2 3">S-6-2</strain>
    </source>
</reference>
<organism evidence="2 3">
    <name type="scientific">Halopseudomonas phragmitis</name>
    <dbReference type="NCBI Taxonomy" id="1931241"/>
    <lineage>
        <taxon>Bacteria</taxon>
        <taxon>Pseudomonadati</taxon>
        <taxon>Pseudomonadota</taxon>
        <taxon>Gammaproteobacteria</taxon>
        <taxon>Pseudomonadales</taxon>
        <taxon>Pseudomonadaceae</taxon>
        <taxon>Halopseudomonas</taxon>
    </lineage>
</organism>
<feature type="transmembrane region" description="Helical" evidence="1">
    <location>
        <begin position="56"/>
        <end position="81"/>
    </location>
</feature>
<feature type="transmembrane region" description="Helical" evidence="1">
    <location>
        <begin position="116"/>
        <end position="136"/>
    </location>
</feature>
<keyword evidence="1" id="KW-1133">Transmembrane helix</keyword>
<dbReference type="RefSeq" id="WP_080051783.1">
    <property type="nucleotide sequence ID" value="NZ_CP020100.1"/>
</dbReference>
<sequence length="296" mass="32104">MAMGAADVVPGVSGGTIAFISGIYDRLLAAVAACTPNKLLWLARGRVRETWQAIDGTFLCILLAGIFTSIASLARLISYLLEQHPQLIWSFFFGLIVVSVLLVGRQIPRWSAWSVLALLLGTVFAYLITVAVPLQLPVTGPVIFLGAAIAICAMILPGISGSFILLLLGLYASVLQAVKNFDVGLLAIFILGCVAGLLSFSRLLSWLLSHARSVTLAFLTGLLIGSLNKVWPWKQTLSWRENSQGQLEPLVQSNVWPAQFQQLTGEPAYWQGGLALMLLAVVLVLTLEYWGRQAER</sequence>
<keyword evidence="3" id="KW-1185">Reference proteome</keyword>
<proteinExistence type="predicted"/>
<feature type="transmembrane region" description="Helical" evidence="1">
    <location>
        <begin position="183"/>
        <end position="204"/>
    </location>
</feature>
<dbReference type="PANTHER" id="PTHR37308:SF1">
    <property type="entry name" value="POLYPRENYL-PHOSPHATE TRANSPORTER"/>
    <property type="match status" value="1"/>
</dbReference>